<proteinExistence type="predicted"/>
<comment type="caution">
    <text evidence="1">The sequence shown here is derived from an EMBL/GenBank/DDBJ whole genome shotgun (WGS) entry which is preliminary data.</text>
</comment>
<dbReference type="EMBL" id="ALIF01000002">
    <property type="protein sequence ID" value="EJO16093.1"/>
    <property type="molecule type" value="Genomic_DNA"/>
</dbReference>
<sequence length="30" mass="3578">MDWQSNLILPFQKMPDKVSFLYAQMSEKMA</sequence>
<protein>
    <submittedName>
        <fullName evidence="1">Uncharacterized protein</fullName>
    </submittedName>
</protein>
<accession>J7TVN9</accession>
<organism evidence="1 2">
    <name type="scientific">Streptococcus salivarius K12</name>
    <dbReference type="NCBI Taxonomy" id="1200793"/>
    <lineage>
        <taxon>Bacteria</taxon>
        <taxon>Bacillati</taxon>
        <taxon>Bacillota</taxon>
        <taxon>Bacilli</taxon>
        <taxon>Lactobacillales</taxon>
        <taxon>Streptococcaceae</taxon>
        <taxon>Streptococcus</taxon>
    </lineage>
</organism>
<reference evidence="1 2" key="1">
    <citation type="journal article" date="2012" name="J. Bacteriol.">
        <title>Genome Sequence of the Lantibiotic Bacteriocin Producer Streptococcus salivarius Strain K12.</title>
        <authorList>
            <person name="Barretto C."/>
            <person name="Alvarez-Martin P."/>
            <person name="Foata F."/>
            <person name="Renault P."/>
            <person name="Berger B."/>
        </authorList>
    </citation>
    <scope>NUCLEOTIDE SEQUENCE [LARGE SCALE GENOMIC DNA]</scope>
    <source>
        <strain evidence="1 2">K12</strain>
    </source>
</reference>
<evidence type="ECO:0000313" key="1">
    <source>
        <dbReference type="EMBL" id="EJO16093.1"/>
    </source>
</evidence>
<gene>
    <name evidence="1" type="ORF">RSSL_01906</name>
</gene>
<evidence type="ECO:0000313" key="2">
    <source>
        <dbReference type="Proteomes" id="UP000006983"/>
    </source>
</evidence>
<dbReference type="AlphaFoldDB" id="J7TVN9"/>
<name>J7TVN9_STRSL</name>
<keyword evidence="2" id="KW-1185">Reference proteome</keyword>
<dbReference type="Proteomes" id="UP000006983">
    <property type="component" value="Unassembled WGS sequence"/>
</dbReference>